<dbReference type="InterPro" id="IPR052514">
    <property type="entry name" value="SAM-dependent_MTase"/>
</dbReference>
<evidence type="ECO:0000313" key="4">
    <source>
        <dbReference type="Proteomes" id="UP000656319"/>
    </source>
</evidence>
<name>A0ABN7HD96_9BURK</name>
<dbReference type="RefSeq" id="WP_201693829.1">
    <property type="nucleotide sequence ID" value="NZ_CAJHCQ010000001.1"/>
</dbReference>
<reference evidence="3 4" key="1">
    <citation type="submission" date="2020-10" db="EMBL/GenBank/DDBJ databases">
        <authorList>
            <person name="Peeters C."/>
        </authorList>
    </citation>
    <scope>NUCLEOTIDE SEQUENCE [LARGE SCALE GENOMIC DNA]</scope>
    <source>
        <strain evidence="3 4">LMG 27952</strain>
    </source>
</reference>
<comment type="caution">
    <text evidence="3">The sequence shown here is derived from an EMBL/GenBank/DDBJ whole genome shotgun (WGS) entry which is preliminary data.</text>
</comment>
<organism evidence="3 4">
    <name type="scientific">Paraburkholderia hiiakae</name>
    <dbReference type="NCBI Taxonomy" id="1081782"/>
    <lineage>
        <taxon>Bacteria</taxon>
        <taxon>Pseudomonadati</taxon>
        <taxon>Pseudomonadota</taxon>
        <taxon>Betaproteobacteria</taxon>
        <taxon>Burkholderiales</taxon>
        <taxon>Burkholderiaceae</taxon>
        <taxon>Paraburkholderia</taxon>
    </lineage>
</organism>
<dbReference type="NCBIfam" id="TIGR01444">
    <property type="entry name" value="fkbM_fam"/>
    <property type="match status" value="1"/>
</dbReference>
<gene>
    <name evidence="3" type="ORF">LMG27952_00273</name>
</gene>
<accession>A0ABN7HD96</accession>
<dbReference type="PANTHER" id="PTHR34203">
    <property type="entry name" value="METHYLTRANSFERASE, FKBM FAMILY PROTEIN"/>
    <property type="match status" value="1"/>
</dbReference>
<keyword evidence="1" id="KW-0175">Coiled coil</keyword>
<feature type="domain" description="Methyltransferase FkbM" evidence="2">
    <location>
        <begin position="48"/>
        <end position="195"/>
    </location>
</feature>
<evidence type="ECO:0000313" key="3">
    <source>
        <dbReference type="EMBL" id="CAD6509390.1"/>
    </source>
</evidence>
<dbReference type="PANTHER" id="PTHR34203:SF15">
    <property type="entry name" value="SLL1173 PROTEIN"/>
    <property type="match status" value="1"/>
</dbReference>
<feature type="coiled-coil region" evidence="1">
    <location>
        <begin position="279"/>
        <end position="306"/>
    </location>
</feature>
<protein>
    <recommendedName>
        <fullName evidence="2">Methyltransferase FkbM domain-containing protein</fullName>
    </recommendedName>
</protein>
<keyword evidence="4" id="KW-1185">Reference proteome</keyword>
<sequence>MERNIRIAGRNWPINGDDKYAEGMSDEFEPDLISLLAVMCDGGAQALDIGANIGCTALALSQIVGDGKVVAVEPVPRTFALLTKNVGAVANITRQNFAFGSQAGTLPMQGSETNLSGAFIANEFHTGRAGHFTVDVAVRTVDEAFSSLGLEKVDFMKIDVEGFELDVLEGATETLRKCKPRVVLEMNHFCLNQFRRITLPEFRERLLKIFPYAYAIDGSEYLDFTDENEAYGVTYEHLTSMRFANIVAGFDKSDLLTRLSSLNRTRHLLRTADVDAQYLANLTREKEDLQRQVDMLREQLAQGSERLTAVESHNRAILDSSSWRITRPIRAIKRMLS</sequence>
<proteinExistence type="predicted"/>
<dbReference type="Pfam" id="PF05050">
    <property type="entry name" value="Methyltransf_21"/>
    <property type="match status" value="1"/>
</dbReference>
<dbReference type="InterPro" id="IPR006342">
    <property type="entry name" value="FkbM_mtfrase"/>
</dbReference>
<dbReference type="Gene3D" id="3.40.50.150">
    <property type="entry name" value="Vaccinia Virus protein VP39"/>
    <property type="match status" value="1"/>
</dbReference>
<dbReference type="SUPFAM" id="SSF53335">
    <property type="entry name" value="S-adenosyl-L-methionine-dependent methyltransferases"/>
    <property type="match status" value="1"/>
</dbReference>
<dbReference type="Proteomes" id="UP000656319">
    <property type="component" value="Unassembled WGS sequence"/>
</dbReference>
<dbReference type="InterPro" id="IPR029063">
    <property type="entry name" value="SAM-dependent_MTases_sf"/>
</dbReference>
<dbReference type="EMBL" id="CAJHCQ010000001">
    <property type="protein sequence ID" value="CAD6509390.1"/>
    <property type="molecule type" value="Genomic_DNA"/>
</dbReference>
<evidence type="ECO:0000256" key="1">
    <source>
        <dbReference type="SAM" id="Coils"/>
    </source>
</evidence>
<evidence type="ECO:0000259" key="2">
    <source>
        <dbReference type="Pfam" id="PF05050"/>
    </source>
</evidence>